<accession>A0A1N7UD72</accession>
<dbReference type="Proteomes" id="UP000027308">
    <property type="component" value="Chromosome"/>
</dbReference>
<evidence type="ECO:0000313" key="4">
    <source>
        <dbReference type="Proteomes" id="UP000027308"/>
    </source>
</evidence>
<evidence type="ECO:0000256" key="2">
    <source>
        <dbReference type="SAM" id="Phobius"/>
    </source>
</evidence>
<gene>
    <name evidence="3" type="ORF">PS417_04885</name>
</gene>
<dbReference type="Gene3D" id="2.180.10.10">
    <property type="entry name" value="RHS repeat-associated core"/>
    <property type="match status" value="2"/>
</dbReference>
<dbReference type="EMBL" id="CP007637">
    <property type="protein sequence ID" value="AIB34913.1"/>
    <property type="molecule type" value="Genomic_DNA"/>
</dbReference>
<feature type="transmembrane region" description="Helical" evidence="2">
    <location>
        <begin position="1426"/>
        <end position="1444"/>
    </location>
</feature>
<feature type="region of interest" description="Disordered" evidence="1">
    <location>
        <begin position="1528"/>
        <end position="1549"/>
    </location>
</feature>
<dbReference type="eggNOG" id="COG3209">
    <property type="taxonomic scope" value="Bacteria"/>
</dbReference>
<keyword evidence="2" id="KW-0472">Membrane</keyword>
<feature type="transmembrane region" description="Helical" evidence="2">
    <location>
        <begin position="1350"/>
        <end position="1377"/>
    </location>
</feature>
<proteinExistence type="predicted"/>
<sequence length="1589" mass="174894">MNVYSNAFNFNSRLNGVVDTRTGQYVCRIALATLYPQGPLEISREIALSFSLLNSDVSGNYGAGWRLDNTEFDLATSKLTLLTGEQYQTHGLPSVGRTLVIKDRKLKDLVVQRVGESTLHVIYKDGTVEILGRPSSSGPYKITAIQFENGERLRFSYLQGGPLERIQNDQGQDLLVLTYMGALLVEADVLIDGGRYARTRIAYGNVNNQLVRVTVPYDRTQAPETAAYTFVYHRPFRNGLIAISEVNSPMGGNTLISYEENGHQYANNQYIPRVVGWRQTPGGNQPPIGRKYSYSAGTNFTGYPYSGGFTPGEENMYLIAGDYAYWAEETVIDVSNNDAPLYATRMTYNKFHLLTEERVTREGTRTTTSLAYNILPGKLFPDQPPNLQLPRQVVRRFELVAGGNAREEVQTMETDDYGNELSRTEASGVCVERSYYPVAGEAGKCPADPHGLFQRFVKQERLVAAGDTPAARLTEYTHTRVPQTGNSYFVVQESVTQPDLFSTRHTYYDTPVMLVGRLKSTSNTIDELALTSHFTYTVAAGNLVETRRMMGREGQWLESARTLSLVNRRLLSMTRDGGCSLDLAFDVSGRLTAETVSLGKPQQAGRRYAYHFATPEKRAHLITTDAQNNQVITYFDGVGRQVSEAQLIGTNRDQERVTRTWRYDALEQLSEVVKHDYLTDGQRSLKSTYSYNHWGNSSRVTRADGSVQIDEYDPLLNLRVEGVEGGERLRRYFNEHNQPVKVERLDAGGATVEVESRTYDGLGRCLSVLDNMGNKRTEFTYDAFDRLMTTLEIPLDGTPQRLQKTDYAPGTSDAMISALAVDGKCLGARTYDSLGRLTSQTRGTGQTTTWEYEPGWTEPVAITSPRGHRQTLTYDKELGVPIRREMTGLPVSAYRHDATTSMLTRSETDGLIHEYFQDANGHPEKDIQTANGASLTALYSHSPGGRLLHQTAADGQLSTLEYDIYGRFSRITTGPMVIEQGYDTLGRPQDLTTVYEGTTVVTKVSYDAWGREAERRFEENGVLLQVMTNTYHANSLLATRFLRDASSRVVIGETFTYDAFLRLKTYRCEGLEQPQDHLGRGIVGQDFSLDGLNNITGVVTTFVDGTQDICERFFTGADPTQLTRLTHTAPPQDVTLTYDAAGNLQAGPSGQVYTYNAFEQLTGVHAGSDQYSYQYDADSRQVVASRGDEPPVRLAYSGEGLELLVEGNKTIRYANGDDQVMALSGGVDGVQLYANDASGSVRGITAPSEAHVRRHYTPYGDTTISLDDGKARSMADLQLPGINGQRLDVATNLYVLGSGVRAYDPRLMIFLQADPLSPFDEGGVNGYGYAACNPTNMMDPSGLWPTWLKWAFTGAALAFGVVTLGAGLAGIAAAGLAVVTSAQIVAVVGATMGVIGNILGVTALSIEAVDNANGWDRSHHIKNLGWASFSFSIASWSASGYNAWGAASKAYGAAKTGVDVGKNTAGFVVDVPLREALRSGSKLILGRTFKFGKAVTTSSKAFGSTRAFVRTANLMRSLVARYDALDSPSEVDDATKGERREAQSQSRSELAHIADMPDTANRFYLAFREEALRIRQPILSELYQAAPQR</sequence>
<dbReference type="InterPro" id="IPR022385">
    <property type="entry name" value="Rhs_assc_core"/>
</dbReference>
<organism evidence="3 4">
    <name type="scientific">Pseudomonas simiae</name>
    <dbReference type="NCBI Taxonomy" id="321846"/>
    <lineage>
        <taxon>Bacteria</taxon>
        <taxon>Pseudomonadati</taxon>
        <taxon>Pseudomonadota</taxon>
        <taxon>Gammaproteobacteria</taxon>
        <taxon>Pseudomonadales</taxon>
        <taxon>Pseudomonadaceae</taxon>
        <taxon>Pseudomonas</taxon>
    </lineage>
</organism>
<dbReference type="Pfam" id="PF05593">
    <property type="entry name" value="RHS_repeat"/>
    <property type="match status" value="2"/>
</dbReference>
<dbReference type="OrthoDB" id="5862074at2"/>
<feature type="transmembrane region" description="Helical" evidence="2">
    <location>
        <begin position="1384"/>
        <end position="1406"/>
    </location>
</feature>
<dbReference type="NCBIfam" id="TIGR03696">
    <property type="entry name" value="Rhs_assc_core"/>
    <property type="match status" value="1"/>
</dbReference>
<reference evidence="3 4" key="1">
    <citation type="submission" date="2014-05" db="EMBL/GenBank/DDBJ databases">
        <title>Pseudomonas simiae WCS417.</title>
        <authorList>
            <person name="Berendsen R.L."/>
        </authorList>
    </citation>
    <scope>NUCLEOTIDE SEQUENCE [LARGE SCALE GENOMIC DNA]</scope>
    <source>
        <strain evidence="3 4">WCS417</strain>
    </source>
</reference>
<keyword evidence="2" id="KW-0812">Transmembrane</keyword>
<dbReference type="InterPro" id="IPR050708">
    <property type="entry name" value="T6SS_VgrG/RHS"/>
</dbReference>
<dbReference type="PANTHER" id="PTHR32305:SF15">
    <property type="entry name" value="PROTEIN RHSA-RELATED"/>
    <property type="match status" value="1"/>
</dbReference>
<evidence type="ECO:0000256" key="1">
    <source>
        <dbReference type="SAM" id="MobiDB-lite"/>
    </source>
</evidence>
<dbReference type="InterPro" id="IPR031325">
    <property type="entry name" value="RHS_repeat"/>
</dbReference>
<name>A0A1N7UD72_9PSED</name>
<dbReference type="PANTHER" id="PTHR32305">
    <property type="match status" value="1"/>
</dbReference>
<feature type="compositionally biased region" description="Basic and acidic residues" evidence="1">
    <location>
        <begin position="1533"/>
        <end position="1542"/>
    </location>
</feature>
<evidence type="ECO:0000313" key="3">
    <source>
        <dbReference type="EMBL" id="AIB34913.1"/>
    </source>
</evidence>
<protein>
    <submittedName>
        <fullName evidence="3">Type IV secretion protein Rhs</fullName>
    </submittedName>
</protein>
<dbReference type="RefSeq" id="WP_010212957.1">
    <property type="nucleotide sequence ID" value="NZ_CP007637.1"/>
</dbReference>
<keyword evidence="2" id="KW-1133">Transmembrane helix</keyword>